<dbReference type="Gene3D" id="3.40.630.50">
    <property type="entry name" value="AF0625-like"/>
    <property type="match status" value="1"/>
</dbReference>
<dbReference type="Proteomes" id="UP000002061">
    <property type="component" value="Chromosome"/>
</dbReference>
<dbReference type="OrthoDB" id="9863at2157"/>
<accession>D5VT01</accession>
<dbReference type="NCBIfam" id="NF003071">
    <property type="entry name" value="PRK03995.1-3"/>
    <property type="match status" value="1"/>
</dbReference>
<organism evidence="5 6">
    <name type="scientific">Methanocaldococcus infernus (strain DSM 11812 / JCM 15783 / ME)</name>
    <dbReference type="NCBI Taxonomy" id="573063"/>
    <lineage>
        <taxon>Archaea</taxon>
        <taxon>Methanobacteriati</taxon>
        <taxon>Methanobacteriota</taxon>
        <taxon>Methanomada group</taxon>
        <taxon>Methanococci</taxon>
        <taxon>Methanococcales</taxon>
        <taxon>Methanocaldococcaceae</taxon>
        <taxon>Methanocaldococcus</taxon>
    </lineage>
</organism>
<dbReference type="GO" id="GO:0019478">
    <property type="term" value="P:D-amino acid catabolic process"/>
    <property type="evidence" value="ECO:0007669"/>
    <property type="project" value="UniProtKB-UniRule"/>
</dbReference>
<protein>
    <recommendedName>
        <fullName evidence="4">D-aminoacyl-tRNA deacylase</fullName>
        <ecNumber evidence="4">3.1.1.96</ecNumber>
    </recommendedName>
</protein>
<evidence type="ECO:0000256" key="1">
    <source>
        <dbReference type="ARBA" id="ARBA00022723"/>
    </source>
</evidence>
<gene>
    <name evidence="4" type="primary">dtdA</name>
    <name evidence="5" type="ordered locus">Metin_1046</name>
</gene>
<comment type="catalytic activity">
    <reaction evidence="4">
        <text>a D-aminoacyl-tRNA + H2O = a tRNA + a D-alpha-amino acid + H(+)</text>
        <dbReference type="Rhea" id="RHEA:13953"/>
        <dbReference type="Rhea" id="RHEA-COMP:10123"/>
        <dbReference type="Rhea" id="RHEA-COMP:10124"/>
        <dbReference type="ChEBI" id="CHEBI:15377"/>
        <dbReference type="ChEBI" id="CHEBI:15378"/>
        <dbReference type="ChEBI" id="CHEBI:59871"/>
        <dbReference type="ChEBI" id="CHEBI:78442"/>
        <dbReference type="ChEBI" id="CHEBI:79333"/>
        <dbReference type="EC" id="3.1.1.96"/>
    </reaction>
</comment>
<evidence type="ECO:0000256" key="4">
    <source>
        <dbReference type="HAMAP-Rule" id="MF_00562"/>
    </source>
</evidence>
<keyword evidence="2 4" id="KW-0378">Hydrolase</keyword>
<dbReference type="PIRSF" id="PIRSF016210">
    <property type="entry name" value="UCP016210"/>
    <property type="match status" value="1"/>
</dbReference>
<dbReference type="Pfam" id="PF04414">
    <property type="entry name" value="tRNA_deacylase"/>
    <property type="match status" value="1"/>
</dbReference>
<dbReference type="FunFam" id="3.40.50.10700:FF:000002">
    <property type="entry name" value="D-aminoacyl-tRNA deacylase"/>
    <property type="match status" value="1"/>
</dbReference>
<name>D5VT01_METIM</name>
<dbReference type="STRING" id="573063.Metin_1046"/>
<evidence type="ECO:0000256" key="3">
    <source>
        <dbReference type="ARBA" id="ARBA00022833"/>
    </source>
</evidence>
<comment type="function">
    <text evidence="4">D-aminoacyl-tRNA deacylase with broad substrate specificity. By recycling D-aminoacyl-tRNA to D-amino acids and free tRNA molecules, this enzyme counteracts the toxicity associated with the formation of D-aminoacyl-tRNA entities in vivo.</text>
</comment>
<dbReference type="HAMAP" id="MF_00562">
    <property type="entry name" value="Deacylase_DtdA"/>
    <property type="match status" value="1"/>
</dbReference>
<dbReference type="PANTHER" id="PTHR34667:SF1">
    <property type="entry name" value="D-AMINOACYL-TRNA DEACYLASE"/>
    <property type="match status" value="1"/>
</dbReference>
<dbReference type="AlphaFoldDB" id="D5VT01"/>
<evidence type="ECO:0000256" key="2">
    <source>
        <dbReference type="ARBA" id="ARBA00022801"/>
    </source>
</evidence>
<keyword evidence="6" id="KW-1185">Reference proteome</keyword>
<dbReference type="KEGG" id="mif:Metin_1046"/>
<dbReference type="EMBL" id="CP002009">
    <property type="protein sequence ID" value="ADG13704.1"/>
    <property type="molecule type" value="Genomic_DNA"/>
</dbReference>
<dbReference type="GeneID" id="9132064"/>
<dbReference type="Gene3D" id="3.40.50.10700">
    <property type="entry name" value="AF0625-like"/>
    <property type="match status" value="1"/>
</dbReference>
<dbReference type="EC" id="3.1.1.96" evidence="4"/>
<dbReference type="SUPFAM" id="SSF142535">
    <property type="entry name" value="AF0625-like"/>
    <property type="match status" value="1"/>
</dbReference>
<comment type="subunit">
    <text evidence="4">Monomer.</text>
</comment>
<proteinExistence type="inferred from homology"/>
<dbReference type="GO" id="GO:0051499">
    <property type="term" value="F:D-aminoacyl-tRNA deacylase activity"/>
    <property type="evidence" value="ECO:0007669"/>
    <property type="project" value="UniProtKB-UniRule"/>
</dbReference>
<keyword evidence="3 4" id="KW-0862">Zinc</keyword>
<comment type="catalytic activity">
    <reaction evidence="4">
        <text>glycyl-tRNA(Ala) + H2O = tRNA(Ala) + glycine + H(+)</text>
        <dbReference type="Rhea" id="RHEA:53744"/>
        <dbReference type="Rhea" id="RHEA-COMP:9657"/>
        <dbReference type="Rhea" id="RHEA-COMP:13640"/>
        <dbReference type="ChEBI" id="CHEBI:15377"/>
        <dbReference type="ChEBI" id="CHEBI:15378"/>
        <dbReference type="ChEBI" id="CHEBI:57305"/>
        <dbReference type="ChEBI" id="CHEBI:78442"/>
        <dbReference type="ChEBI" id="CHEBI:78522"/>
        <dbReference type="EC" id="3.1.1.96"/>
    </reaction>
</comment>
<dbReference type="eggNOG" id="arCOG01616">
    <property type="taxonomic scope" value="Archaea"/>
</dbReference>
<reference evidence="5" key="1">
    <citation type="submission" date="2010-04" db="EMBL/GenBank/DDBJ databases">
        <title>Complete sequence of Methanocaldococcus infernus ME.</title>
        <authorList>
            <consortium name="US DOE Joint Genome Institute"/>
            <person name="Lucas S."/>
            <person name="Copeland A."/>
            <person name="Lapidus A."/>
            <person name="Cheng J.-F."/>
            <person name="Bruce D."/>
            <person name="Goodwin L."/>
            <person name="Pitluck S."/>
            <person name="Munk A.C."/>
            <person name="Detter J.C."/>
            <person name="Han C."/>
            <person name="Tapia R."/>
            <person name="Land M."/>
            <person name="Hauser L."/>
            <person name="Kyrpides N."/>
            <person name="Mikhailova N."/>
            <person name="Sieprawska-Lupa M."/>
            <person name="Whitman W.B."/>
            <person name="Woyke T."/>
        </authorList>
    </citation>
    <scope>NUCLEOTIDE SEQUENCE [LARGE SCALE GENOMIC DNA]</scope>
    <source>
        <strain evidence="5">ME</strain>
    </source>
</reference>
<dbReference type="InterPro" id="IPR018033">
    <property type="entry name" value="Deacylase_DtdA_archaea"/>
</dbReference>
<evidence type="ECO:0000313" key="6">
    <source>
        <dbReference type="Proteomes" id="UP000002061"/>
    </source>
</evidence>
<dbReference type="PANTHER" id="PTHR34667">
    <property type="entry name" value="D-AMINOACYL-TRNA DEACYLASE"/>
    <property type="match status" value="1"/>
</dbReference>
<comment type="similarity">
    <text evidence="4">Belongs to the DtdA deacylase family.</text>
</comment>
<dbReference type="RefSeq" id="WP_013100449.1">
    <property type="nucleotide sequence ID" value="NC_014122.1"/>
</dbReference>
<sequence length="244" mass="27944">MKFLIVASTKDLASMNMAKHFDNVFIVEKELLDLTQDDLEKADFYIFLSKHRSLANKPSLTVHVPGNLTENCERGNPKEICPCSPELNTILLNKIKEKSLGLSYEVCFEVVHHTPTDLKGKAVFVEIGSSEKEWRDEKAGEVMAKAVKEAIEIIKNKNYEEKERVIGFGGGHYAPKFTKLALEGKYYFGYLVPKYAQVDEDVLNQMVEKSEVDKILIDWKGCRGEDKRRYINFFESLGIPWEKI</sequence>
<dbReference type="GO" id="GO:0008270">
    <property type="term" value="F:zinc ion binding"/>
    <property type="evidence" value="ECO:0007669"/>
    <property type="project" value="UniProtKB-UniRule"/>
</dbReference>
<dbReference type="GO" id="GO:0106026">
    <property type="term" value="F:Gly-tRNA(Ala) deacylase activity"/>
    <property type="evidence" value="ECO:0007669"/>
    <property type="project" value="RHEA"/>
</dbReference>
<dbReference type="HOGENOM" id="CLU_056464_1_0_2"/>
<evidence type="ECO:0000313" key="5">
    <source>
        <dbReference type="EMBL" id="ADG13704.1"/>
    </source>
</evidence>
<dbReference type="InterPro" id="IPR007508">
    <property type="entry name" value="DtdA"/>
</dbReference>
<comment type="cofactor">
    <cofactor evidence="4">
        <name>Zn(2+)</name>
        <dbReference type="ChEBI" id="CHEBI:29105"/>
    </cofactor>
    <text evidence="4">Binds 2 Zn(2+) ions per subunit.</text>
</comment>
<keyword evidence="1 4" id="KW-0479">Metal-binding</keyword>